<accession>A0A9P5G832</accession>
<evidence type="ECO:0000256" key="4">
    <source>
        <dbReference type="ARBA" id="ARBA00012705"/>
    </source>
</evidence>
<dbReference type="PROSITE" id="PS00737">
    <property type="entry name" value="THIOLASE_2"/>
    <property type="match status" value="1"/>
</dbReference>
<evidence type="ECO:0000256" key="10">
    <source>
        <dbReference type="ARBA" id="ARBA00023315"/>
    </source>
</evidence>
<reference evidence="15" key="2">
    <citation type="submission" date="2020-01" db="EMBL/GenBank/DDBJ databases">
        <authorList>
            <person name="Perkins V."/>
            <person name="Lessard M.-H."/>
            <person name="Dugat-Bony E."/>
            <person name="Frenette M."/>
            <person name="Labrie S."/>
        </authorList>
    </citation>
    <scope>NUCLEOTIDE SEQUENCE</scope>
    <source>
        <strain evidence="15">LMA-70</strain>
    </source>
</reference>
<proteinExistence type="inferred from homology"/>
<sequence>MSTRFVRQFHYSRTLKLNSAYIIAAARTPIGNFQGSLKTLSGSDLGAIVASAVVERANIKKSDVTDSYFGQVLQAGVGQAPARQVIKKAGFPDETEATAINKVCASGLKAVSLATQAIQVGDRDVVLAGGTESMSNSPFYLPRNLGFGNQVAKDSIINDGLTDVYDQIHMGNCCENTNQRDNITRKDQDDFAIESYRRAIESLDNKAFAEEIVPVTIKTRKGETVVSEDEGPRSVKLEKIPSLRPAFIKDGTVTAANASSLNDGAAALLLASGSKAKELKTPVLAKVIAYADAATAPIDFTIAPSLAIPILLKRAGLQVSDIAKWELNEAFAGVSITNNRRLGLDPAKVNVKGGAVALGHPIGASGARILVTLIHNLKEGEYGVAGICNGGGGATSVLIKRVSAVEE</sequence>
<dbReference type="InterPro" id="IPR020613">
    <property type="entry name" value="Thiolase_CS"/>
</dbReference>
<evidence type="ECO:0000256" key="6">
    <source>
        <dbReference type="ARBA" id="ARBA00022723"/>
    </source>
</evidence>
<dbReference type="EC" id="2.3.1.9" evidence="4"/>
<evidence type="ECO:0000256" key="3">
    <source>
        <dbReference type="ARBA" id="ARBA00011881"/>
    </source>
</evidence>
<evidence type="ECO:0000313" key="16">
    <source>
        <dbReference type="Proteomes" id="UP000750522"/>
    </source>
</evidence>
<organism evidence="15 16">
    <name type="scientific">Geotrichum candidum</name>
    <name type="common">Oospora lactis</name>
    <name type="synonym">Dipodascus geotrichum</name>
    <dbReference type="NCBI Taxonomy" id="1173061"/>
    <lineage>
        <taxon>Eukaryota</taxon>
        <taxon>Fungi</taxon>
        <taxon>Dikarya</taxon>
        <taxon>Ascomycota</taxon>
        <taxon>Saccharomycotina</taxon>
        <taxon>Dipodascomycetes</taxon>
        <taxon>Dipodascales</taxon>
        <taxon>Dipodascaceae</taxon>
        <taxon>Geotrichum</taxon>
    </lineage>
</organism>
<feature type="active site" description="Proton acceptor" evidence="11">
    <location>
        <position position="360"/>
    </location>
</feature>
<dbReference type="EMBL" id="QQZK01000009">
    <property type="protein sequence ID" value="KAF5104376.1"/>
    <property type="molecule type" value="Genomic_DNA"/>
</dbReference>
<dbReference type="InterPro" id="IPR002155">
    <property type="entry name" value="Thiolase"/>
</dbReference>
<dbReference type="PANTHER" id="PTHR18919:SF156">
    <property type="entry name" value="ACETYL-COA ACETYLTRANSFERASE, MITOCHONDRIAL"/>
    <property type="match status" value="1"/>
</dbReference>
<dbReference type="InterPro" id="IPR020617">
    <property type="entry name" value="Thiolase_C"/>
</dbReference>
<gene>
    <name evidence="15" type="ORF">DV451_000755</name>
</gene>
<feature type="domain" description="Thiolase C-terminal" evidence="14">
    <location>
        <begin position="283"/>
        <end position="400"/>
    </location>
</feature>
<evidence type="ECO:0000256" key="2">
    <source>
        <dbReference type="ARBA" id="ARBA00010982"/>
    </source>
</evidence>
<dbReference type="PANTHER" id="PTHR18919">
    <property type="entry name" value="ACETYL-COA C-ACYLTRANSFERASE"/>
    <property type="match status" value="1"/>
</dbReference>
<keyword evidence="9" id="KW-0496">Mitochondrion</keyword>
<dbReference type="PIRSF" id="PIRSF000429">
    <property type="entry name" value="Ac-CoA_Ac_transf"/>
    <property type="match status" value="1"/>
</dbReference>
<dbReference type="GO" id="GO:0003985">
    <property type="term" value="F:acetyl-CoA C-acetyltransferase activity"/>
    <property type="evidence" value="ECO:0007669"/>
    <property type="project" value="UniProtKB-EC"/>
</dbReference>
<dbReference type="Pfam" id="PF02803">
    <property type="entry name" value="Thiolase_C"/>
    <property type="match status" value="1"/>
</dbReference>
<dbReference type="InterPro" id="IPR020610">
    <property type="entry name" value="Thiolase_AS"/>
</dbReference>
<evidence type="ECO:0000256" key="5">
    <source>
        <dbReference type="ARBA" id="ARBA00022679"/>
    </source>
</evidence>
<dbReference type="PROSITE" id="PS00099">
    <property type="entry name" value="THIOLASE_3"/>
    <property type="match status" value="1"/>
</dbReference>
<dbReference type="InterPro" id="IPR020616">
    <property type="entry name" value="Thiolase_N"/>
</dbReference>
<evidence type="ECO:0000313" key="15">
    <source>
        <dbReference type="EMBL" id="KAF5104376.1"/>
    </source>
</evidence>
<feature type="active site" description="Acyl-thioester intermediate" evidence="11">
    <location>
        <position position="104"/>
    </location>
</feature>
<dbReference type="InterPro" id="IPR016039">
    <property type="entry name" value="Thiolase-like"/>
</dbReference>
<dbReference type="GO" id="GO:0005739">
    <property type="term" value="C:mitochondrion"/>
    <property type="evidence" value="ECO:0007669"/>
    <property type="project" value="UniProtKB-SubCell"/>
</dbReference>
<keyword evidence="10 12" id="KW-0012">Acyltransferase</keyword>
<comment type="caution">
    <text evidence="15">The sequence shown here is derived from an EMBL/GenBank/DDBJ whole genome shotgun (WGS) entry which is preliminary data.</text>
</comment>
<dbReference type="Proteomes" id="UP000750522">
    <property type="component" value="Unassembled WGS sequence"/>
</dbReference>
<keyword evidence="6" id="KW-0479">Metal-binding</keyword>
<comment type="subunit">
    <text evidence="3">Homotetramer.</text>
</comment>
<comment type="similarity">
    <text evidence="2 12">Belongs to the thiolase-like superfamily. Thiolase family.</text>
</comment>
<dbReference type="GO" id="GO:0006635">
    <property type="term" value="P:fatty acid beta-oxidation"/>
    <property type="evidence" value="ECO:0007669"/>
    <property type="project" value="TreeGrafter"/>
</dbReference>
<evidence type="ECO:0000256" key="11">
    <source>
        <dbReference type="PIRSR" id="PIRSR000429-1"/>
    </source>
</evidence>
<dbReference type="Pfam" id="PF00108">
    <property type="entry name" value="Thiolase_N"/>
    <property type="match status" value="1"/>
</dbReference>
<dbReference type="InterPro" id="IPR020615">
    <property type="entry name" value="Thiolase_acyl_enz_int_AS"/>
</dbReference>
<evidence type="ECO:0000256" key="7">
    <source>
        <dbReference type="ARBA" id="ARBA00022946"/>
    </source>
</evidence>
<dbReference type="PROSITE" id="PS00098">
    <property type="entry name" value="THIOLASE_1"/>
    <property type="match status" value="1"/>
</dbReference>
<dbReference type="NCBIfam" id="TIGR01930">
    <property type="entry name" value="AcCoA-C-Actrans"/>
    <property type="match status" value="1"/>
</dbReference>
<reference evidence="15" key="1">
    <citation type="journal article" date="2020" name="Front. Microbiol.">
        <title>Phenotypic and Genetic Characterization of the Cheese Ripening Yeast Geotrichum candidum.</title>
        <authorList>
            <person name="Perkins V."/>
            <person name="Vignola S."/>
            <person name="Lessard M.H."/>
            <person name="Plante P.L."/>
            <person name="Corbeil J."/>
            <person name="Dugat-Bony E."/>
            <person name="Frenette M."/>
            <person name="Labrie S."/>
        </authorList>
    </citation>
    <scope>NUCLEOTIDE SEQUENCE</scope>
    <source>
        <strain evidence="15">LMA-70</strain>
    </source>
</reference>
<evidence type="ECO:0000256" key="8">
    <source>
        <dbReference type="ARBA" id="ARBA00022958"/>
    </source>
</evidence>
<dbReference type="SUPFAM" id="SSF53901">
    <property type="entry name" value="Thiolase-like"/>
    <property type="match status" value="2"/>
</dbReference>
<evidence type="ECO:0000256" key="12">
    <source>
        <dbReference type="RuleBase" id="RU003557"/>
    </source>
</evidence>
<keyword evidence="7" id="KW-0809">Transit peptide</keyword>
<comment type="subcellular location">
    <subcellularLocation>
        <location evidence="1">Mitochondrion</location>
    </subcellularLocation>
</comment>
<evidence type="ECO:0000259" key="13">
    <source>
        <dbReference type="Pfam" id="PF00108"/>
    </source>
</evidence>
<protein>
    <recommendedName>
        <fullName evidence="4">acetyl-CoA C-acetyltransferase</fullName>
        <ecNumber evidence="4">2.3.1.9</ecNumber>
    </recommendedName>
</protein>
<feature type="active site" description="Proton acceptor" evidence="11">
    <location>
        <position position="388"/>
    </location>
</feature>
<dbReference type="CDD" id="cd00751">
    <property type="entry name" value="thiolase"/>
    <property type="match status" value="1"/>
</dbReference>
<feature type="domain" description="Thiolase N-terminal" evidence="13">
    <location>
        <begin position="21"/>
        <end position="273"/>
    </location>
</feature>
<keyword evidence="8" id="KW-0630">Potassium</keyword>
<dbReference type="FunFam" id="3.40.47.10:FF:000007">
    <property type="entry name" value="acetyl-CoA acetyltransferase, mitochondrial"/>
    <property type="match status" value="1"/>
</dbReference>
<dbReference type="AlphaFoldDB" id="A0A9P5G832"/>
<keyword evidence="5 12" id="KW-0808">Transferase</keyword>
<dbReference type="GO" id="GO:0046872">
    <property type="term" value="F:metal ion binding"/>
    <property type="evidence" value="ECO:0007669"/>
    <property type="project" value="UniProtKB-KW"/>
</dbReference>
<evidence type="ECO:0000256" key="1">
    <source>
        <dbReference type="ARBA" id="ARBA00004173"/>
    </source>
</evidence>
<name>A0A9P5G832_GEOCN</name>
<dbReference type="Gene3D" id="3.40.47.10">
    <property type="match status" value="2"/>
</dbReference>
<evidence type="ECO:0000259" key="14">
    <source>
        <dbReference type="Pfam" id="PF02803"/>
    </source>
</evidence>
<evidence type="ECO:0000256" key="9">
    <source>
        <dbReference type="ARBA" id="ARBA00023128"/>
    </source>
</evidence>